<dbReference type="HOGENOM" id="CLU_034085_1_0_11"/>
<dbReference type="MEROPS" id="C40.007"/>
<keyword evidence="6" id="KW-0732">Signal</keyword>
<dbReference type="InterPro" id="IPR051794">
    <property type="entry name" value="PG_Endopeptidase_C40"/>
</dbReference>
<evidence type="ECO:0000256" key="4">
    <source>
        <dbReference type="ARBA" id="ARBA00022807"/>
    </source>
</evidence>
<organism evidence="8 9">
    <name type="scientific">Thermobispora bispora (strain ATCC 19993 / DSM 43833 / CBS 139.67 / JCM 10125 / KCTC 9307 / NBRC 14880 / R51)</name>
    <dbReference type="NCBI Taxonomy" id="469371"/>
    <lineage>
        <taxon>Bacteria</taxon>
        <taxon>Bacillati</taxon>
        <taxon>Actinomycetota</taxon>
        <taxon>Actinomycetes</taxon>
        <taxon>Streptosporangiales</taxon>
        <taxon>Streptosporangiaceae</taxon>
        <taxon>Thermobispora</taxon>
    </lineage>
</organism>
<feature type="domain" description="NlpC/P60" evidence="7">
    <location>
        <begin position="204"/>
        <end position="319"/>
    </location>
</feature>
<keyword evidence="2" id="KW-0645">Protease</keyword>
<dbReference type="eggNOG" id="COG0791">
    <property type="taxonomic scope" value="Bacteria"/>
</dbReference>
<name>D6Y9A2_THEBD</name>
<dbReference type="KEGG" id="tbi:Tbis_1303"/>
<dbReference type="eggNOG" id="COG1196">
    <property type="taxonomic scope" value="Bacteria"/>
</dbReference>
<evidence type="ECO:0000259" key="7">
    <source>
        <dbReference type="PROSITE" id="PS51935"/>
    </source>
</evidence>
<keyword evidence="3" id="KW-0378">Hydrolase</keyword>
<reference evidence="8 9" key="1">
    <citation type="submission" date="2010-01" db="EMBL/GenBank/DDBJ databases">
        <title>The complete genome of Thermobispora bispora DSM 43833.</title>
        <authorList>
            <consortium name="US DOE Joint Genome Institute (JGI-PGF)"/>
            <person name="Lucas S."/>
            <person name="Copeland A."/>
            <person name="Lapidus A."/>
            <person name="Glavina del Rio T."/>
            <person name="Dalin E."/>
            <person name="Tice H."/>
            <person name="Bruce D."/>
            <person name="Goodwin L."/>
            <person name="Pitluck S."/>
            <person name="Kyrpides N."/>
            <person name="Mavromatis K."/>
            <person name="Ivanova N."/>
            <person name="Mikhailova N."/>
            <person name="Chertkov O."/>
            <person name="Brettin T."/>
            <person name="Detter J.C."/>
            <person name="Han C."/>
            <person name="Larimer F."/>
            <person name="Land M."/>
            <person name="Hauser L."/>
            <person name="Markowitz V."/>
            <person name="Cheng J.-F."/>
            <person name="Hugenholtz P."/>
            <person name="Woyke T."/>
            <person name="Wu D."/>
            <person name="Jando M."/>
            <person name="Schneider S."/>
            <person name="Klenk H.-P."/>
            <person name="Eisen J.A."/>
        </authorList>
    </citation>
    <scope>NUCLEOTIDE SEQUENCE [LARGE SCALE GENOMIC DNA]</scope>
    <source>
        <strain evidence="9">ATCC 19993 / DSM 43833 / CBS 139.67 / JCM 10125 / KCTC 9307 / NBRC 14880 / R51</strain>
    </source>
</reference>
<dbReference type="PANTHER" id="PTHR47359:SF3">
    <property type="entry name" value="NLP_P60 DOMAIN-CONTAINING PROTEIN-RELATED"/>
    <property type="match status" value="1"/>
</dbReference>
<keyword evidence="5" id="KW-0175">Coiled coil</keyword>
<dbReference type="AlphaFoldDB" id="D6Y9A2"/>
<dbReference type="PANTHER" id="PTHR47359">
    <property type="entry name" value="PEPTIDOGLYCAN DL-ENDOPEPTIDASE CWLO"/>
    <property type="match status" value="1"/>
</dbReference>
<dbReference type="OrthoDB" id="3209655at2"/>
<evidence type="ECO:0000256" key="2">
    <source>
        <dbReference type="ARBA" id="ARBA00022670"/>
    </source>
</evidence>
<dbReference type="STRING" id="469371.Tbis_1303"/>
<evidence type="ECO:0000256" key="5">
    <source>
        <dbReference type="SAM" id="Coils"/>
    </source>
</evidence>
<dbReference type="Pfam" id="PF00877">
    <property type="entry name" value="NLPC_P60"/>
    <property type="match status" value="1"/>
</dbReference>
<protein>
    <submittedName>
        <fullName evidence="8">NLP/P60 protein</fullName>
    </submittedName>
</protein>
<keyword evidence="4" id="KW-0788">Thiol protease</keyword>
<feature type="signal peptide" evidence="6">
    <location>
        <begin position="1"/>
        <end position="25"/>
    </location>
</feature>
<dbReference type="SUPFAM" id="SSF54001">
    <property type="entry name" value="Cysteine proteinases"/>
    <property type="match status" value="1"/>
</dbReference>
<gene>
    <name evidence="8" type="ordered locus">Tbis_1303</name>
</gene>
<dbReference type="PROSITE" id="PS51935">
    <property type="entry name" value="NLPC_P60"/>
    <property type="match status" value="1"/>
</dbReference>
<dbReference type="GO" id="GO:0006508">
    <property type="term" value="P:proteolysis"/>
    <property type="evidence" value="ECO:0007669"/>
    <property type="project" value="UniProtKB-KW"/>
</dbReference>
<feature type="chain" id="PRO_5003091103" evidence="6">
    <location>
        <begin position="26"/>
        <end position="319"/>
    </location>
</feature>
<dbReference type="Proteomes" id="UP000006640">
    <property type="component" value="Chromosome"/>
</dbReference>
<dbReference type="InterPro" id="IPR000064">
    <property type="entry name" value="NLP_P60_dom"/>
</dbReference>
<evidence type="ECO:0000256" key="1">
    <source>
        <dbReference type="ARBA" id="ARBA00007074"/>
    </source>
</evidence>
<evidence type="ECO:0000313" key="9">
    <source>
        <dbReference type="Proteomes" id="UP000006640"/>
    </source>
</evidence>
<evidence type="ECO:0000256" key="6">
    <source>
        <dbReference type="SAM" id="SignalP"/>
    </source>
</evidence>
<evidence type="ECO:0000313" key="8">
    <source>
        <dbReference type="EMBL" id="ADG88022.1"/>
    </source>
</evidence>
<accession>D6Y9A2</accession>
<dbReference type="InterPro" id="IPR038765">
    <property type="entry name" value="Papain-like_cys_pep_sf"/>
</dbReference>
<dbReference type="GO" id="GO:0008234">
    <property type="term" value="F:cysteine-type peptidase activity"/>
    <property type="evidence" value="ECO:0007669"/>
    <property type="project" value="UniProtKB-KW"/>
</dbReference>
<comment type="similarity">
    <text evidence="1">Belongs to the peptidase C40 family.</text>
</comment>
<dbReference type="EMBL" id="CP001874">
    <property type="protein sequence ID" value="ADG88022.1"/>
    <property type="molecule type" value="Genomic_DNA"/>
</dbReference>
<dbReference type="RefSeq" id="WP_013131555.1">
    <property type="nucleotide sequence ID" value="NC_014165.1"/>
</dbReference>
<proteinExistence type="inferred from homology"/>
<evidence type="ECO:0000256" key="3">
    <source>
        <dbReference type="ARBA" id="ARBA00022801"/>
    </source>
</evidence>
<dbReference type="Gene3D" id="3.90.1720.10">
    <property type="entry name" value="endopeptidase domain like (from Nostoc punctiforme)"/>
    <property type="match status" value="1"/>
</dbReference>
<keyword evidence="9" id="KW-1185">Reference proteome</keyword>
<feature type="coiled-coil region" evidence="5">
    <location>
        <begin position="31"/>
        <end position="72"/>
    </location>
</feature>
<feature type="coiled-coil region" evidence="5">
    <location>
        <begin position="132"/>
        <end position="183"/>
    </location>
</feature>
<sequence>MRARLPLILGLAAAVALLPHASAQADPQPTIAQAKAKLEKLNRQADALVDRYNAANEKWKKAKRQYAEVNRDYNKRLIRVEQLKRQLVAMAVNTYQVGGFEPLSLAYTPTPDAMLSGLATLDQIARERAIRLEEYQSAMAGLKQRRNEKKRLYEEAAKRRAELAEEKKKVERLIAEQTRLLRRLQAYNPGDPNSPGKVYTGPASGNARIALQFAYRQIGKPYRYGGTGPNAWDCSGLVQAAWAAAGVRLPRTSYEQWAWGANRRVPLDQLQPGDLVWKNGYSHVGLYAGNGKVVHAPRTGDVVKEVSLAEYRPTGAVRP</sequence>